<keyword evidence="1" id="KW-0472">Membrane</keyword>
<comment type="caution">
    <text evidence="3">The sequence shown here is derived from an EMBL/GenBank/DDBJ whole genome shotgun (WGS) entry which is preliminary data.</text>
</comment>
<proteinExistence type="predicted"/>
<keyword evidence="1" id="KW-1133">Transmembrane helix</keyword>
<organism evidence="3 4">
    <name type="scientific">Natronorubrum bangense JCM 10635</name>
    <dbReference type="NCBI Taxonomy" id="1227500"/>
    <lineage>
        <taxon>Archaea</taxon>
        <taxon>Methanobacteriati</taxon>
        <taxon>Methanobacteriota</taxon>
        <taxon>Stenosarchaea group</taxon>
        <taxon>Halobacteria</taxon>
        <taxon>Halobacteriales</taxon>
        <taxon>Natrialbaceae</taxon>
        <taxon>Natronorubrum</taxon>
    </lineage>
</organism>
<sequence length="163" mass="16986">MSTADVSPGRDWPVIGALAVLTAVLTVVAGPLGTLAGVVTAVTWYTLGTVYAIATGHVVLATAFSSGITTESFLVVELAFVVFLCSSLVRATSPLRDTAATVVSASLLVGVAWLISQTQPLWIAAGVLLAVFALTAYTLHRYELVRLDLVPLDQPTDSTKTDP</sequence>
<feature type="transmembrane region" description="Helical" evidence="1">
    <location>
        <begin position="98"/>
        <end position="115"/>
    </location>
</feature>
<dbReference type="RefSeq" id="WP_006068187.1">
    <property type="nucleotide sequence ID" value="NZ_AOHY01000059.1"/>
</dbReference>
<dbReference type="eggNOG" id="arCOG11232">
    <property type="taxonomic scope" value="Archaea"/>
</dbReference>
<feature type="transmembrane region" description="Helical" evidence="1">
    <location>
        <begin position="12"/>
        <end position="32"/>
    </location>
</feature>
<keyword evidence="4" id="KW-1185">Reference proteome</keyword>
<evidence type="ECO:0000259" key="2">
    <source>
        <dbReference type="Pfam" id="PF26496"/>
    </source>
</evidence>
<feature type="transmembrane region" description="Helical" evidence="1">
    <location>
        <begin position="44"/>
        <end position="66"/>
    </location>
</feature>
<evidence type="ECO:0000256" key="1">
    <source>
        <dbReference type="SAM" id="Phobius"/>
    </source>
</evidence>
<feature type="transmembrane region" description="Helical" evidence="1">
    <location>
        <begin position="121"/>
        <end position="139"/>
    </location>
</feature>
<evidence type="ECO:0000313" key="4">
    <source>
        <dbReference type="Proteomes" id="UP000011690"/>
    </source>
</evidence>
<dbReference type="PATRIC" id="fig|1227500.6.peg.4126"/>
<protein>
    <recommendedName>
        <fullName evidence="2">DUF8163 domain-containing protein</fullName>
    </recommendedName>
</protein>
<dbReference type="EMBL" id="AOHY01000059">
    <property type="protein sequence ID" value="ELY42705.1"/>
    <property type="molecule type" value="Genomic_DNA"/>
</dbReference>
<dbReference type="Pfam" id="PF26496">
    <property type="entry name" value="DUF8163"/>
    <property type="match status" value="1"/>
</dbReference>
<gene>
    <name evidence="3" type="ORF">C494_20423</name>
</gene>
<feature type="domain" description="DUF8163" evidence="2">
    <location>
        <begin position="8"/>
        <end position="152"/>
    </location>
</feature>
<reference evidence="3 4" key="1">
    <citation type="journal article" date="2014" name="PLoS Genet.">
        <title>Phylogenetically driven sequencing of extremely halophilic archaea reveals strategies for static and dynamic osmo-response.</title>
        <authorList>
            <person name="Becker E.A."/>
            <person name="Seitzer P.M."/>
            <person name="Tritt A."/>
            <person name="Larsen D."/>
            <person name="Krusor M."/>
            <person name="Yao A.I."/>
            <person name="Wu D."/>
            <person name="Madern D."/>
            <person name="Eisen J.A."/>
            <person name="Darling A.E."/>
            <person name="Facciotti M.T."/>
        </authorList>
    </citation>
    <scope>NUCLEOTIDE SEQUENCE [LARGE SCALE GENOMIC DNA]</scope>
    <source>
        <strain evidence="3 4">JCM 10635</strain>
    </source>
</reference>
<dbReference type="STRING" id="1227500.C494_20423"/>
<evidence type="ECO:0000313" key="3">
    <source>
        <dbReference type="EMBL" id="ELY42705.1"/>
    </source>
</evidence>
<dbReference type="Proteomes" id="UP000011690">
    <property type="component" value="Unassembled WGS sequence"/>
</dbReference>
<dbReference type="AlphaFoldDB" id="L9VZR6"/>
<dbReference type="OrthoDB" id="188294at2157"/>
<name>L9VZR6_9EURY</name>
<keyword evidence="1" id="KW-0812">Transmembrane</keyword>
<accession>L9VZR6</accession>
<feature type="transmembrane region" description="Helical" evidence="1">
    <location>
        <begin position="72"/>
        <end position="91"/>
    </location>
</feature>
<dbReference type="InterPro" id="IPR058477">
    <property type="entry name" value="DUF8163"/>
</dbReference>